<organism evidence="4 5">
    <name type="scientific">Desmophyllum pertusum</name>
    <dbReference type="NCBI Taxonomy" id="174260"/>
    <lineage>
        <taxon>Eukaryota</taxon>
        <taxon>Metazoa</taxon>
        <taxon>Cnidaria</taxon>
        <taxon>Anthozoa</taxon>
        <taxon>Hexacorallia</taxon>
        <taxon>Scleractinia</taxon>
        <taxon>Caryophylliina</taxon>
        <taxon>Caryophylliidae</taxon>
        <taxon>Desmophyllum</taxon>
    </lineage>
</organism>
<evidence type="ECO:0000259" key="3">
    <source>
        <dbReference type="SMART" id="SM00322"/>
    </source>
</evidence>
<dbReference type="SMART" id="SM00322">
    <property type="entry name" value="KH"/>
    <property type="match status" value="1"/>
</dbReference>
<dbReference type="InterPro" id="IPR045071">
    <property type="entry name" value="BBP-like"/>
</dbReference>
<accession>A0A9X0CE20</accession>
<gene>
    <name evidence="4" type="ORF">OS493_033883</name>
</gene>
<dbReference type="InterPro" id="IPR032377">
    <property type="entry name" value="STAR_dimer"/>
</dbReference>
<proteinExistence type="predicted"/>
<dbReference type="Pfam" id="PF22675">
    <property type="entry name" value="KH-I_KHDC4-BBP"/>
    <property type="match status" value="1"/>
</dbReference>
<dbReference type="AlphaFoldDB" id="A0A9X0CE20"/>
<evidence type="ECO:0000256" key="1">
    <source>
        <dbReference type="ARBA" id="ARBA00022473"/>
    </source>
</evidence>
<reference evidence="4" key="1">
    <citation type="submission" date="2023-01" db="EMBL/GenBank/DDBJ databases">
        <title>Genome assembly of the deep-sea coral Lophelia pertusa.</title>
        <authorList>
            <person name="Herrera S."/>
            <person name="Cordes E."/>
        </authorList>
    </citation>
    <scope>NUCLEOTIDE SEQUENCE</scope>
    <source>
        <strain evidence="4">USNM1676648</strain>
        <tissue evidence="4">Polyp</tissue>
    </source>
</reference>
<dbReference type="CDD" id="cd22383">
    <property type="entry name" value="KH-I_Hqk_like"/>
    <property type="match status" value="1"/>
</dbReference>
<keyword evidence="2" id="KW-0694">RNA-binding</keyword>
<evidence type="ECO:0000313" key="4">
    <source>
        <dbReference type="EMBL" id="KAJ7321775.1"/>
    </source>
</evidence>
<comment type="caution">
    <text evidence="4">The sequence shown here is derived from an EMBL/GenBank/DDBJ whole genome shotgun (WGS) entry which is preliminary data.</text>
</comment>
<keyword evidence="5" id="KW-1185">Reference proteome</keyword>
<dbReference type="OrthoDB" id="6777263at2759"/>
<name>A0A9X0CE20_9CNID</name>
<dbReference type="Proteomes" id="UP001163046">
    <property type="component" value="Unassembled WGS sequence"/>
</dbReference>
<dbReference type="Gene3D" id="1.20.5.4010">
    <property type="match status" value="1"/>
</dbReference>
<dbReference type="Pfam" id="PF16544">
    <property type="entry name" value="STAR_dimer"/>
    <property type="match status" value="1"/>
</dbReference>
<dbReference type="InterPro" id="IPR036612">
    <property type="entry name" value="KH_dom_type_1_sf"/>
</dbReference>
<dbReference type="GO" id="GO:0005634">
    <property type="term" value="C:nucleus"/>
    <property type="evidence" value="ECO:0007669"/>
    <property type="project" value="TreeGrafter"/>
</dbReference>
<dbReference type="GO" id="GO:0048024">
    <property type="term" value="P:regulation of mRNA splicing, via spliceosome"/>
    <property type="evidence" value="ECO:0007669"/>
    <property type="project" value="TreeGrafter"/>
</dbReference>
<protein>
    <recommendedName>
        <fullName evidence="3">K Homology domain-containing protein</fullName>
    </recommendedName>
</protein>
<keyword evidence="1" id="KW-0217">Developmental protein</keyword>
<evidence type="ECO:0000256" key="2">
    <source>
        <dbReference type="ARBA" id="ARBA00022884"/>
    </source>
</evidence>
<dbReference type="EMBL" id="MU827823">
    <property type="protein sequence ID" value="KAJ7321775.1"/>
    <property type="molecule type" value="Genomic_DNA"/>
</dbReference>
<dbReference type="PANTHER" id="PTHR11208:SF125">
    <property type="entry name" value="KH DOMAIN-CONTAINING RNA-BINDING PROTEIN QKI"/>
    <property type="match status" value="1"/>
</dbReference>
<sequence>MSCSVASSEYLNELLSDKTTVSKMPKIFLHAERLLDQEINRVRNELFHGVMKNETDGVYTSDQLQLPSAAGPRVKLAEKVYAPVKEYPKFNFVGRVIGPRGMTLREVESVTGCKLLVRGKGSMKDKKLEEEKRGQQSYEHLDEDLHVLISVEDTEDRGKLRLAKAVEKVKDLLQPVDEGEDELKKKQLKDLALMNGTLREQAGQAAVLHNGILGGIPLGPALAGYPFAARPPVPGIYPAGLSGLEFSPYARPGTIFDYGLEPSILTSAVKPRRPIREHPYQR</sequence>
<evidence type="ECO:0000313" key="5">
    <source>
        <dbReference type="Proteomes" id="UP001163046"/>
    </source>
</evidence>
<dbReference type="SUPFAM" id="SSF54791">
    <property type="entry name" value="Eukaryotic type KH-domain (KH-domain type I)"/>
    <property type="match status" value="1"/>
</dbReference>
<dbReference type="PANTHER" id="PTHR11208">
    <property type="entry name" value="RNA-BINDING PROTEIN RELATED"/>
    <property type="match status" value="1"/>
</dbReference>
<dbReference type="InterPro" id="IPR055256">
    <property type="entry name" value="KH_1_KHDC4/BBP-like"/>
</dbReference>
<dbReference type="GO" id="GO:0003729">
    <property type="term" value="F:mRNA binding"/>
    <property type="evidence" value="ECO:0007669"/>
    <property type="project" value="TreeGrafter"/>
</dbReference>
<feature type="domain" description="K Homology" evidence="3">
    <location>
        <begin position="74"/>
        <end position="174"/>
    </location>
</feature>
<dbReference type="InterPro" id="IPR004087">
    <property type="entry name" value="KH_dom"/>
</dbReference>
<dbReference type="Gene3D" id="3.30.1370.10">
    <property type="entry name" value="K Homology domain, type 1"/>
    <property type="match status" value="1"/>
</dbReference>